<dbReference type="Pfam" id="PF02867">
    <property type="entry name" value="Ribonuc_red_lgC"/>
    <property type="match status" value="1"/>
</dbReference>
<evidence type="ECO:0000256" key="2">
    <source>
        <dbReference type="ARBA" id="ARBA00012274"/>
    </source>
</evidence>
<dbReference type="SUPFAM" id="SSF48168">
    <property type="entry name" value="R1 subunit of ribonucleotide reductase, N-terminal domain"/>
    <property type="match status" value="1"/>
</dbReference>
<evidence type="ECO:0000256" key="1">
    <source>
        <dbReference type="ARBA" id="ARBA00010406"/>
    </source>
</evidence>
<gene>
    <name evidence="7" type="ORF">DFP72DRAFT_857655</name>
</gene>
<dbReference type="UniPathway" id="UPA00326"/>
<comment type="catalytic activity">
    <reaction evidence="4">
        <text>a 2'-deoxyribonucleoside 5'-diphosphate + [thioredoxin]-disulfide + H2O = a ribonucleoside 5'-diphosphate + [thioredoxin]-dithiol</text>
        <dbReference type="Rhea" id="RHEA:23252"/>
        <dbReference type="Rhea" id="RHEA-COMP:10698"/>
        <dbReference type="Rhea" id="RHEA-COMP:10700"/>
        <dbReference type="ChEBI" id="CHEBI:15377"/>
        <dbReference type="ChEBI" id="CHEBI:29950"/>
        <dbReference type="ChEBI" id="CHEBI:50058"/>
        <dbReference type="ChEBI" id="CHEBI:57930"/>
        <dbReference type="ChEBI" id="CHEBI:73316"/>
        <dbReference type="EC" id="1.17.4.1"/>
    </reaction>
</comment>
<evidence type="ECO:0000259" key="5">
    <source>
        <dbReference type="Pfam" id="PF00317"/>
    </source>
</evidence>
<dbReference type="SUPFAM" id="SSF51998">
    <property type="entry name" value="PFL-like glycyl radical enzymes"/>
    <property type="match status" value="1"/>
</dbReference>
<feature type="domain" description="Ribonucleotide reductase large subunit C-terminal" evidence="6">
    <location>
        <begin position="241"/>
        <end position="704"/>
    </location>
</feature>
<dbReference type="EMBL" id="JACGCI010000123">
    <property type="protein sequence ID" value="KAF6744355.1"/>
    <property type="molecule type" value="Genomic_DNA"/>
</dbReference>
<name>A0A8H6HDD6_9AGAR</name>
<reference evidence="7 8" key="1">
    <citation type="submission" date="2020-07" db="EMBL/GenBank/DDBJ databases">
        <title>Comparative genomics of pyrophilous fungi reveals a link between fire events and developmental genes.</title>
        <authorList>
            <consortium name="DOE Joint Genome Institute"/>
            <person name="Steindorff A.S."/>
            <person name="Carver A."/>
            <person name="Calhoun S."/>
            <person name="Stillman K."/>
            <person name="Liu H."/>
            <person name="Lipzen A."/>
            <person name="Pangilinan J."/>
            <person name="Labutti K."/>
            <person name="Bruns T.D."/>
            <person name="Grigoriev I.V."/>
        </authorList>
    </citation>
    <scope>NUCLEOTIDE SEQUENCE [LARGE SCALE GENOMIC DNA]</scope>
    <source>
        <strain evidence="7 8">CBS 144469</strain>
    </source>
</reference>
<dbReference type="InterPro" id="IPR013509">
    <property type="entry name" value="RNR_lsu_N"/>
</dbReference>
<dbReference type="InterPro" id="IPR000788">
    <property type="entry name" value="RNR_lg_C"/>
</dbReference>
<dbReference type="Pfam" id="PF00317">
    <property type="entry name" value="Ribonuc_red_lgN"/>
    <property type="match status" value="1"/>
</dbReference>
<comment type="similarity">
    <text evidence="1 4">Belongs to the ribonucleoside diphosphate reductase large chain family.</text>
</comment>
<evidence type="ECO:0000259" key="6">
    <source>
        <dbReference type="Pfam" id="PF02867"/>
    </source>
</evidence>
<dbReference type="PRINTS" id="PR01183">
    <property type="entry name" value="RIBORDTASEM1"/>
</dbReference>
<dbReference type="Proteomes" id="UP000521943">
    <property type="component" value="Unassembled WGS sequence"/>
</dbReference>
<evidence type="ECO:0000256" key="4">
    <source>
        <dbReference type="RuleBase" id="RU003410"/>
    </source>
</evidence>
<dbReference type="GO" id="GO:0005971">
    <property type="term" value="C:ribonucleoside-diphosphate reductase complex"/>
    <property type="evidence" value="ECO:0007669"/>
    <property type="project" value="TreeGrafter"/>
</dbReference>
<dbReference type="PANTHER" id="PTHR11573:SF6">
    <property type="entry name" value="RIBONUCLEOSIDE-DIPHOSPHATE REDUCTASE LARGE SUBUNIT"/>
    <property type="match status" value="1"/>
</dbReference>
<protein>
    <recommendedName>
        <fullName evidence="2 4">Ribonucleoside-diphosphate reductase</fullName>
        <ecNumber evidence="2 4">1.17.4.1</ecNumber>
    </recommendedName>
</protein>
<accession>A0A8H6HDD6</accession>
<comment type="caution">
    <text evidence="7">The sequence shown here is derived from an EMBL/GenBank/DDBJ whole genome shotgun (WGS) entry which is preliminary data.</text>
</comment>
<keyword evidence="8" id="KW-1185">Reference proteome</keyword>
<dbReference type="Gene3D" id="3.20.70.20">
    <property type="match status" value="1"/>
</dbReference>
<dbReference type="PANTHER" id="PTHR11573">
    <property type="entry name" value="RIBONUCLEOSIDE-DIPHOSPHATE REDUCTASE LARGE CHAIN"/>
    <property type="match status" value="1"/>
</dbReference>
<proteinExistence type="inferred from homology"/>
<dbReference type="GO" id="GO:0004748">
    <property type="term" value="F:ribonucleoside-diphosphate reductase activity, thioredoxin disulfide as acceptor"/>
    <property type="evidence" value="ECO:0007669"/>
    <property type="project" value="UniProtKB-EC"/>
</dbReference>
<keyword evidence="3 4" id="KW-0560">Oxidoreductase</keyword>
<evidence type="ECO:0000313" key="8">
    <source>
        <dbReference type="Proteomes" id="UP000521943"/>
    </source>
</evidence>
<dbReference type="AlphaFoldDB" id="A0A8H6HDD6"/>
<feature type="domain" description="Ribonucleotide reductase large subunit N-terminal" evidence="5">
    <location>
        <begin position="136"/>
        <end position="203"/>
    </location>
</feature>
<keyword evidence="4" id="KW-0215">Deoxyribonucleotide synthesis</keyword>
<dbReference type="GO" id="GO:0005524">
    <property type="term" value="F:ATP binding"/>
    <property type="evidence" value="ECO:0007669"/>
    <property type="project" value="InterPro"/>
</dbReference>
<dbReference type="GO" id="GO:0009263">
    <property type="term" value="P:deoxyribonucleotide biosynthetic process"/>
    <property type="evidence" value="ECO:0007669"/>
    <property type="project" value="UniProtKB-KW"/>
</dbReference>
<evidence type="ECO:0000313" key="7">
    <source>
        <dbReference type="EMBL" id="KAF6744355.1"/>
    </source>
</evidence>
<dbReference type="InterPro" id="IPR008926">
    <property type="entry name" value="RNR_R1-su_N"/>
</dbReference>
<dbReference type="InterPro" id="IPR039718">
    <property type="entry name" value="Rrm1"/>
</dbReference>
<evidence type="ECO:0000256" key="3">
    <source>
        <dbReference type="ARBA" id="ARBA00023002"/>
    </source>
</evidence>
<comment type="function">
    <text evidence="4">Provides the precursors necessary for DNA synthesis. Catalyzes the biosynthesis of deoxyribonucleotides from the corresponding ribonucleotides.</text>
</comment>
<dbReference type="EC" id="1.17.4.1" evidence="2 4"/>
<dbReference type="OrthoDB" id="10324241at2759"/>
<organism evidence="7 8">
    <name type="scientific">Ephemerocybe angulata</name>
    <dbReference type="NCBI Taxonomy" id="980116"/>
    <lineage>
        <taxon>Eukaryota</taxon>
        <taxon>Fungi</taxon>
        <taxon>Dikarya</taxon>
        <taxon>Basidiomycota</taxon>
        <taxon>Agaricomycotina</taxon>
        <taxon>Agaricomycetes</taxon>
        <taxon>Agaricomycetidae</taxon>
        <taxon>Agaricales</taxon>
        <taxon>Agaricineae</taxon>
        <taxon>Psathyrellaceae</taxon>
        <taxon>Ephemerocybe</taxon>
    </lineage>
</organism>
<sequence>MPILNSEDTLEEFDVTKVVKRLRKLVSQLGLSEPVDGVLERVAILGREKGCPAVDSCDIDSLLAEISSSLDSLGTIYRLLSAALELGTIYTVTRNTFSDAMRGAHAEGLLDSTYMNLVVEHEHVLNDMIHPEEDTRFEYLALRLLRSSYLLRSGNTLYERPQYMWLRSALHIHGSDLKLVHATYVLMSTFKMIPSTTMLANSCLVDRSIWSEYYIQAECTSDRMLSSLTSVAKLWRDGVRGGFGCQSVPARRSLVGGVLQAGLRSTLDLINSAVKFTGRRPLSPAGDLAVYLEPWHAEIDVFLKIVKYGGVAEGHGNVTHYGLILNDTFMRRVQTEGNWTLFCPSKAPLLTSSCGAAFETEYLRLEAAGVGTRTVSARGLWKQIMDLQLTTGRPSIIFKDAVDPDSTSVCSRSRTPPRGGTGGVQLPSGAVELACCNTVVLILPSFLNDKSEFDYLELERVTRHAAAMLHGLRDRVASPMADGMKTSFQALAGGIKTLGLADVFALMNIPYDSVAAKQSNVLIAETIQYCALDQCSVLSLRAGSISTPLANLRVTAVSSASGRLRAGSRRYDWNTLGKGPWVGPALEVIASQDPTVDIALLVGYAACSDPFRSLVSAVDTTTKVSVLIPKHFILSMEGRGLWSAALRDAIIARRGSIQGISSIPEDLQRIYKTAWEVDQLRLMDMSADRASFLCLFQDMNLYMVDPSLALLVGRQESGMCLRKAPIDPFPYPFRPIPYPFIRLWSVAGLGPPWILYVCRGSCTTNLSSLISSQLVALLI</sequence>